<comment type="caution">
    <text evidence="2">The sequence shown here is derived from an EMBL/GenBank/DDBJ whole genome shotgun (WGS) entry which is preliminary data.</text>
</comment>
<reference evidence="2" key="1">
    <citation type="submission" date="2020-08" db="EMBL/GenBank/DDBJ databases">
        <title>Multicomponent nature underlies the extraordinary mechanical properties of spider dragline silk.</title>
        <authorList>
            <person name="Kono N."/>
            <person name="Nakamura H."/>
            <person name="Mori M."/>
            <person name="Yoshida Y."/>
            <person name="Ohtoshi R."/>
            <person name="Malay A.D."/>
            <person name="Moran D.A.P."/>
            <person name="Tomita M."/>
            <person name="Numata K."/>
            <person name="Arakawa K."/>
        </authorList>
    </citation>
    <scope>NUCLEOTIDE SEQUENCE</scope>
</reference>
<accession>A0A8X6NTL0</accession>
<name>A0A8X6NTL0_NEPPI</name>
<sequence>MNPFHKRPLSRFSEQGGNIPGNSETVAIGGSHVITSTTCSRGTKIGFWQLVPATSNHPLSNDLEFPPCHKHFNSRRWSRVSLFQTSKIFLIDRQKDAWNGLNLQF</sequence>
<keyword evidence="3" id="KW-1185">Reference proteome</keyword>
<evidence type="ECO:0000313" key="3">
    <source>
        <dbReference type="Proteomes" id="UP000887013"/>
    </source>
</evidence>
<organism evidence="2 3">
    <name type="scientific">Nephila pilipes</name>
    <name type="common">Giant wood spider</name>
    <name type="synonym">Nephila maculata</name>
    <dbReference type="NCBI Taxonomy" id="299642"/>
    <lineage>
        <taxon>Eukaryota</taxon>
        <taxon>Metazoa</taxon>
        <taxon>Ecdysozoa</taxon>
        <taxon>Arthropoda</taxon>
        <taxon>Chelicerata</taxon>
        <taxon>Arachnida</taxon>
        <taxon>Araneae</taxon>
        <taxon>Araneomorphae</taxon>
        <taxon>Entelegynae</taxon>
        <taxon>Araneoidea</taxon>
        <taxon>Nephilidae</taxon>
        <taxon>Nephila</taxon>
    </lineage>
</organism>
<dbReference type="Proteomes" id="UP000887013">
    <property type="component" value="Unassembled WGS sequence"/>
</dbReference>
<proteinExistence type="predicted"/>
<evidence type="ECO:0000256" key="1">
    <source>
        <dbReference type="SAM" id="MobiDB-lite"/>
    </source>
</evidence>
<gene>
    <name evidence="2" type="ORF">NPIL_620751</name>
</gene>
<feature type="compositionally biased region" description="Polar residues" evidence="1">
    <location>
        <begin position="12"/>
        <end position="24"/>
    </location>
</feature>
<dbReference type="EMBL" id="BMAW01107953">
    <property type="protein sequence ID" value="GFT31614.1"/>
    <property type="molecule type" value="Genomic_DNA"/>
</dbReference>
<evidence type="ECO:0000313" key="2">
    <source>
        <dbReference type="EMBL" id="GFT31614.1"/>
    </source>
</evidence>
<protein>
    <submittedName>
        <fullName evidence="2">Uncharacterized protein</fullName>
    </submittedName>
</protein>
<feature type="region of interest" description="Disordered" evidence="1">
    <location>
        <begin position="1"/>
        <end position="24"/>
    </location>
</feature>
<dbReference type="AlphaFoldDB" id="A0A8X6NTL0"/>